<keyword evidence="3" id="KW-1185">Reference proteome</keyword>
<feature type="compositionally biased region" description="Low complexity" evidence="1">
    <location>
        <begin position="588"/>
        <end position="604"/>
    </location>
</feature>
<feature type="compositionally biased region" description="Low complexity" evidence="1">
    <location>
        <begin position="332"/>
        <end position="350"/>
    </location>
</feature>
<protein>
    <recommendedName>
        <fullName evidence="4">MIT domain-containing protein</fullName>
    </recommendedName>
</protein>
<feature type="compositionally biased region" description="Basic and acidic residues" evidence="1">
    <location>
        <begin position="467"/>
        <end position="489"/>
    </location>
</feature>
<feature type="compositionally biased region" description="Polar residues" evidence="1">
    <location>
        <begin position="170"/>
        <end position="198"/>
    </location>
</feature>
<comment type="caution">
    <text evidence="2">The sequence shown here is derived from an EMBL/GenBank/DDBJ whole genome shotgun (WGS) entry which is preliminary data.</text>
</comment>
<feature type="compositionally biased region" description="Pro residues" evidence="1">
    <location>
        <begin position="310"/>
        <end position="331"/>
    </location>
</feature>
<proteinExistence type="predicted"/>
<feature type="compositionally biased region" description="Pro residues" evidence="1">
    <location>
        <begin position="362"/>
        <end position="372"/>
    </location>
</feature>
<dbReference type="PANTHER" id="PTHR37327:SF1">
    <property type="entry name" value="MICROTUBULE INTERACTING AND TRANSPORT DOMAIN-CONTAINING PROTEIN"/>
    <property type="match status" value="1"/>
</dbReference>
<dbReference type="AlphaFoldDB" id="A0A9P5RZI6"/>
<accession>A0A9P5RZI6</accession>
<gene>
    <name evidence="2" type="ORF">BG015_006715</name>
</gene>
<feature type="compositionally biased region" description="Low complexity" evidence="1">
    <location>
        <begin position="13"/>
        <end position="23"/>
    </location>
</feature>
<dbReference type="SUPFAM" id="SSF116846">
    <property type="entry name" value="MIT domain"/>
    <property type="match status" value="1"/>
</dbReference>
<feature type="region of interest" description="Disordered" evidence="1">
    <location>
        <begin position="135"/>
        <end position="667"/>
    </location>
</feature>
<feature type="compositionally biased region" description="Polar residues" evidence="1">
    <location>
        <begin position="490"/>
        <end position="513"/>
    </location>
</feature>
<feature type="compositionally biased region" description="Pro residues" evidence="1">
    <location>
        <begin position="140"/>
        <end position="166"/>
    </location>
</feature>
<sequence>MASSGPTDPHEPYSASSSRSNNYSRRRAESISSNVHDSNNNSNSNNQPSGSTSLMPPDQTRPRSSSSSKALLTMALLEAQSAVQLDNAFDIPAALDAYRRAVTLLSKVMDASSSLDEQERLRTIHDSYLFRIHLLSTPPTTSPPSGPLPALPQPPSPQQSLPPPPRQSTVASMTPATSSNTISSSHQQGYDSDSTTLPNLVAQGPSPRRVKKNIPVPLHPASVAPLSYLPTEPRTPRQRSDSTSASELGSPGHTRHHTRSHTGGSTHRMTGGLVDTTEQLHLHSQHRIPGVPKVRSRDHLGVPIHSAPLGPLPPTPTALGPPPSTPPPVPTPGSASGSTPSTPSHSNPTTPNMPGHQTFLPTSPPPRSPLPQTPSSNPVSPPASPAHATRRISPLVPSTFSSAGHLHQTAGHSASPLQKSFLSPSESSPEDSNGTTNGNSAHGGAHSQFYEEEPVSDEWLPNLSSKDYSKYDSSLDHGSEDPYPRDRVTSKGSYTGSQLEQMRTKAGQSQSMGAEQDGQRVDMPQNTPPQQSSSQQSAHHQRSYSHSSTLSSHQVSASQASRSPLSGPMYNFQAGASSISSLHALEGSSQKRNSDSSRSLKGSSGAANGHNAVGTSSPLSSSPQPVSRPNVLQHQSSSSKLSSVVSNASSSPSLEKSWSPNMSGAGPSSSMGGMTLFEVISDDPYAGMQFPLPPPSTEPPPSDPTLRCFWLMRRIEQSMLGGGFVTKRMYVPRAIWYQSLVRLPAADSKISACLTLVTILTKMAKMNMLVAAGGGPDGDIERMTVLKELDSLETAAHQVQVKLSKKLSFIHRPGKSGAPLTVATNQAYTDDMQGPVTGSGASIYGAQSVYGSASLYGNGSYDFLANEEPMPGHEKSSKKGSSLDASAGGLKSQWKSFSKSVQKSMGNDKVEDTSAYTEAVIRLFQSSYILETMIRHYSALSPFHTHIQILNRLRRMCDVFNQVFCAFVIRDMGELMGKYVKRVGAWVAD</sequence>
<dbReference type="EMBL" id="JAAAUQ010000325">
    <property type="protein sequence ID" value="KAF9151402.1"/>
    <property type="molecule type" value="Genomic_DNA"/>
</dbReference>
<dbReference type="PANTHER" id="PTHR37327">
    <property type="entry name" value="CHROMOSOME 1, WHOLE GENOME SHOTGUN SEQUENCE"/>
    <property type="match status" value="1"/>
</dbReference>
<feature type="compositionally biased region" description="Low complexity" evidence="1">
    <location>
        <begin position="636"/>
        <end position="667"/>
    </location>
</feature>
<evidence type="ECO:0000313" key="3">
    <source>
        <dbReference type="Proteomes" id="UP000748756"/>
    </source>
</evidence>
<evidence type="ECO:0000256" key="1">
    <source>
        <dbReference type="SAM" id="MobiDB-lite"/>
    </source>
</evidence>
<dbReference type="OrthoDB" id="2245455at2759"/>
<evidence type="ECO:0000313" key="2">
    <source>
        <dbReference type="EMBL" id="KAF9151402.1"/>
    </source>
</evidence>
<organism evidence="2 3">
    <name type="scientific">Linnemannia schmuckeri</name>
    <dbReference type="NCBI Taxonomy" id="64567"/>
    <lineage>
        <taxon>Eukaryota</taxon>
        <taxon>Fungi</taxon>
        <taxon>Fungi incertae sedis</taxon>
        <taxon>Mucoromycota</taxon>
        <taxon>Mortierellomycotina</taxon>
        <taxon>Mortierellomycetes</taxon>
        <taxon>Mortierellales</taxon>
        <taxon>Mortierellaceae</taxon>
        <taxon>Linnemannia</taxon>
    </lineage>
</organism>
<feature type="region of interest" description="Disordered" evidence="1">
    <location>
        <begin position="867"/>
        <end position="887"/>
    </location>
</feature>
<dbReference type="Proteomes" id="UP000748756">
    <property type="component" value="Unassembled WGS sequence"/>
</dbReference>
<feature type="compositionally biased region" description="Polar residues" evidence="1">
    <location>
        <begin position="410"/>
        <end position="440"/>
    </location>
</feature>
<dbReference type="InterPro" id="IPR036181">
    <property type="entry name" value="MIT_dom_sf"/>
</dbReference>
<name>A0A9P5RZI6_9FUNG</name>
<dbReference type="Gene3D" id="1.20.58.80">
    <property type="entry name" value="Phosphotransferase system, lactose/cellobiose-type IIA subunit"/>
    <property type="match status" value="1"/>
</dbReference>
<feature type="region of interest" description="Disordered" evidence="1">
    <location>
        <begin position="1"/>
        <end position="67"/>
    </location>
</feature>
<feature type="compositionally biased region" description="Low complexity" evidence="1">
    <location>
        <begin position="530"/>
        <end position="559"/>
    </location>
</feature>
<evidence type="ECO:0008006" key="4">
    <source>
        <dbReference type="Google" id="ProtNLM"/>
    </source>
</evidence>
<reference evidence="2" key="1">
    <citation type="journal article" date="2020" name="Fungal Divers.">
        <title>Resolving the Mortierellaceae phylogeny through synthesis of multi-gene phylogenetics and phylogenomics.</title>
        <authorList>
            <person name="Vandepol N."/>
            <person name="Liber J."/>
            <person name="Desiro A."/>
            <person name="Na H."/>
            <person name="Kennedy M."/>
            <person name="Barry K."/>
            <person name="Grigoriev I.V."/>
            <person name="Miller A.N."/>
            <person name="O'Donnell K."/>
            <person name="Stajich J.E."/>
            <person name="Bonito G."/>
        </authorList>
    </citation>
    <scope>NUCLEOTIDE SEQUENCE</scope>
    <source>
        <strain evidence="2">NRRL 6426</strain>
    </source>
</reference>
<feature type="compositionally biased region" description="Low complexity" evidence="1">
    <location>
        <begin position="616"/>
        <end position="629"/>
    </location>
</feature>
<feature type="compositionally biased region" description="Low complexity" evidence="1">
    <location>
        <begin position="30"/>
        <end position="53"/>
    </location>
</feature>